<dbReference type="EMBL" id="JBHSPX010000004">
    <property type="protein sequence ID" value="MFC6064402.1"/>
    <property type="molecule type" value="Genomic_DNA"/>
</dbReference>
<keyword evidence="2" id="KW-0812">Transmembrane</keyword>
<keyword evidence="4" id="KW-1185">Reference proteome</keyword>
<keyword evidence="2" id="KW-1133">Transmembrane helix</keyword>
<protein>
    <submittedName>
        <fullName evidence="3">Uncharacterized protein</fullName>
    </submittedName>
</protein>
<feature type="transmembrane region" description="Helical" evidence="2">
    <location>
        <begin position="23"/>
        <end position="45"/>
    </location>
</feature>
<feature type="transmembrane region" description="Helical" evidence="2">
    <location>
        <begin position="57"/>
        <end position="75"/>
    </location>
</feature>
<name>A0ABW1MMU6_9ACTN</name>
<evidence type="ECO:0000313" key="3">
    <source>
        <dbReference type="EMBL" id="MFC6064402.1"/>
    </source>
</evidence>
<evidence type="ECO:0000313" key="4">
    <source>
        <dbReference type="Proteomes" id="UP001596139"/>
    </source>
</evidence>
<dbReference type="Proteomes" id="UP001596139">
    <property type="component" value="Unassembled WGS sequence"/>
</dbReference>
<keyword evidence="2" id="KW-0472">Membrane</keyword>
<reference evidence="4" key="1">
    <citation type="journal article" date="2019" name="Int. J. Syst. Evol. Microbiol.">
        <title>The Global Catalogue of Microorganisms (GCM) 10K type strain sequencing project: providing services to taxonomists for standard genome sequencing and annotation.</title>
        <authorList>
            <consortium name="The Broad Institute Genomics Platform"/>
            <consortium name="The Broad Institute Genome Sequencing Center for Infectious Disease"/>
            <person name="Wu L."/>
            <person name="Ma J."/>
        </authorList>
    </citation>
    <scope>NUCLEOTIDE SEQUENCE [LARGE SCALE GENOMIC DNA]</scope>
    <source>
        <strain evidence="4">CGMCC 1.15180</strain>
    </source>
</reference>
<feature type="region of interest" description="Disordered" evidence="1">
    <location>
        <begin position="103"/>
        <end position="153"/>
    </location>
</feature>
<evidence type="ECO:0000256" key="1">
    <source>
        <dbReference type="SAM" id="MobiDB-lite"/>
    </source>
</evidence>
<sequence>MTIDLTLLRCAGQNDDMQVWKKVVLIGAAVFSGVVAMALVAAAVWGDLDTADRAASVIGSVVGLAGLVLSLWALLASRSEGGVQAPGAGAVVAARSIGRAVTGDRNRLAGPSSPLPPSAAGTASPAPIRADGDRSVAAGESVGDAITGDGNTL</sequence>
<evidence type="ECO:0000256" key="2">
    <source>
        <dbReference type="SAM" id="Phobius"/>
    </source>
</evidence>
<comment type="caution">
    <text evidence="3">The sequence shown here is derived from an EMBL/GenBank/DDBJ whole genome shotgun (WGS) entry which is preliminary data.</text>
</comment>
<proteinExistence type="predicted"/>
<organism evidence="3 4">
    <name type="scientific">Streptomyces ochraceiscleroticus</name>
    <dbReference type="NCBI Taxonomy" id="47761"/>
    <lineage>
        <taxon>Bacteria</taxon>
        <taxon>Bacillati</taxon>
        <taxon>Actinomycetota</taxon>
        <taxon>Actinomycetes</taxon>
        <taxon>Kitasatosporales</taxon>
        <taxon>Streptomycetaceae</taxon>
        <taxon>Streptomyces</taxon>
    </lineage>
</organism>
<feature type="compositionally biased region" description="Low complexity" evidence="1">
    <location>
        <begin position="108"/>
        <end position="127"/>
    </location>
</feature>
<accession>A0ABW1MMU6</accession>
<gene>
    <name evidence="3" type="ORF">ACFP4F_17875</name>
</gene>
<dbReference type="RefSeq" id="WP_051862593.1">
    <property type="nucleotide sequence ID" value="NZ_JBHSPX010000004.1"/>
</dbReference>